<dbReference type="Proteomes" id="UP000291338">
    <property type="component" value="Unassembled WGS sequence"/>
</dbReference>
<dbReference type="RefSeq" id="WP_130254886.1">
    <property type="nucleotide sequence ID" value="NZ_PPSX01000021.1"/>
</dbReference>
<protein>
    <submittedName>
        <fullName evidence="1">Uncharacterized protein</fullName>
    </submittedName>
</protein>
<reference evidence="1 2" key="1">
    <citation type="submission" date="2018-01" db="EMBL/GenBank/DDBJ databases">
        <title>Co-occurrence of chitin degradation, pigmentation and bioactivity in marine Pseudoalteromonas.</title>
        <authorList>
            <person name="Paulsen S."/>
            <person name="Gram L."/>
            <person name="Machado H."/>
        </authorList>
    </citation>
    <scope>NUCLEOTIDE SEQUENCE [LARGE SCALE GENOMIC DNA]</scope>
    <source>
        <strain evidence="1 2">S3898</strain>
    </source>
</reference>
<proteinExistence type="predicted"/>
<dbReference type="AlphaFoldDB" id="A0A4Q7IRL2"/>
<sequence length="66" mass="7201">MKLQLKKNKLKTLSKSNLISDDATMHVAGGNDICYSFGNGECAQQVLTNVEVDDCFSLGNQACPHR</sequence>
<dbReference type="EMBL" id="PPSX01000021">
    <property type="protein sequence ID" value="RZQ53807.1"/>
    <property type="molecule type" value="Genomic_DNA"/>
</dbReference>
<name>A0A4Q7IRL2_9GAMM</name>
<gene>
    <name evidence="1" type="ORF">C1E23_06935</name>
</gene>
<organism evidence="1 2">
    <name type="scientific">Pseudoalteromonas phenolica</name>
    <dbReference type="NCBI Taxonomy" id="161398"/>
    <lineage>
        <taxon>Bacteria</taxon>
        <taxon>Pseudomonadati</taxon>
        <taxon>Pseudomonadota</taxon>
        <taxon>Gammaproteobacteria</taxon>
        <taxon>Alteromonadales</taxon>
        <taxon>Pseudoalteromonadaceae</taxon>
        <taxon>Pseudoalteromonas</taxon>
    </lineage>
</organism>
<accession>A0A4Q7IRL2</accession>
<evidence type="ECO:0000313" key="2">
    <source>
        <dbReference type="Proteomes" id="UP000291338"/>
    </source>
</evidence>
<comment type="caution">
    <text evidence="1">The sequence shown here is derived from an EMBL/GenBank/DDBJ whole genome shotgun (WGS) entry which is preliminary data.</text>
</comment>
<evidence type="ECO:0000313" key="1">
    <source>
        <dbReference type="EMBL" id="RZQ53807.1"/>
    </source>
</evidence>